<accession>A0A2N5VMZ6</accession>
<dbReference type="Proteomes" id="UP000235392">
    <property type="component" value="Unassembled WGS sequence"/>
</dbReference>
<reference evidence="2 3" key="1">
    <citation type="submission" date="2017-11" db="EMBL/GenBank/DDBJ databases">
        <title>De novo assembly and phasing of dikaryotic genomes from two isolates of Puccinia coronata f. sp. avenae, the causal agent of oat crown rust.</title>
        <authorList>
            <person name="Miller M.E."/>
            <person name="Zhang Y."/>
            <person name="Omidvar V."/>
            <person name="Sperschneider J."/>
            <person name="Schwessinger B."/>
            <person name="Raley C."/>
            <person name="Palmer J.M."/>
            <person name="Garnica D."/>
            <person name="Upadhyaya N."/>
            <person name="Rathjen J."/>
            <person name="Taylor J.M."/>
            <person name="Park R.F."/>
            <person name="Dodds P.N."/>
            <person name="Hirsch C.D."/>
            <person name="Kianian S.F."/>
            <person name="Figueroa M."/>
        </authorList>
    </citation>
    <scope>NUCLEOTIDE SEQUENCE [LARGE SCALE GENOMIC DNA]</scope>
    <source>
        <strain evidence="2">12SD80</strain>
    </source>
</reference>
<name>A0A2N5VMZ6_9BASI</name>
<proteinExistence type="predicted"/>
<dbReference type="EMBL" id="PGCI01000828">
    <property type="protein sequence ID" value="PLW14228.1"/>
    <property type="molecule type" value="Genomic_DNA"/>
</dbReference>
<evidence type="ECO:0000313" key="2">
    <source>
        <dbReference type="EMBL" id="PLW51310.1"/>
    </source>
</evidence>
<evidence type="ECO:0000313" key="1">
    <source>
        <dbReference type="EMBL" id="PLW14228.1"/>
    </source>
</evidence>
<evidence type="ECO:0000313" key="3">
    <source>
        <dbReference type="Proteomes" id="UP000235392"/>
    </source>
</evidence>
<protein>
    <submittedName>
        <fullName evidence="2">Uncharacterized protein</fullName>
    </submittedName>
</protein>
<organism evidence="2 3">
    <name type="scientific">Puccinia coronata f. sp. avenae</name>
    <dbReference type="NCBI Taxonomy" id="200324"/>
    <lineage>
        <taxon>Eukaryota</taxon>
        <taxon>Fungi</taxon>
        <taxon>Dikarya</taxon>
        <taxon>Basidiomycota</taxon>
        <taxon>Pucciniomycotina</taxon>
        <taxon>Pucciniomycetes</taxon>
        <taxon>Pucciniales</taxon>
        <taxon>Pucciniaceae</taxon>
        <taxon>Puccinia</taxon>
    </lineage>
</organism>
<comment type="caution">
    <text evidence="2">The sequence shown here is derived from an EMBL/GenBank/DDBJ whole genome shotgun (WGS) entry which is preliminary data.</text>
</comment>
<dbReference type="EMBL" id="PGCI01000006">
    <property type="protein sequence ID" value="PLW51310.1"/>
    <property type="molecule type" value="Genomic_DNA"/>
</dbReference>
<sequence>MITIATLQSSSLPMKSLTSSILFTLNLVIITDWVHDLVGELRALLFASRSLACLASSEQVIDLLSQLFAKQVIEQLSELFAEQIVGLLGEYFARQATVSSLVACSASSEQAGLLTFLASSEQADLLFASRSLAFSVTSLPGRSFDLLEKSGSMTCLASSEQVISLLSEDLAEPLVCSRPAFSS</sequence>
<dbReference type="AlphaFoldDB" id="A0A2N5VMZ6"/>
<gene>
    <name evidence="2" type="ORF">PCASD_00953</name>
    <name evidence="1" type="ORF">PCASD_19771</name>
</gene>